<dbReference type="EMBL" id="NBCO01000114">
    <property type="protein sequence ID" value="ORC81516.1"/>
    <property type="molecule type" value="Genomic_DNA"/>
</dbReference>
<gene>
    <name evidence="3" type="ORF">TM35_001141110</name>
</gene>
<evidence type="ECO:0008006" key="5">
    <source>
        <dbReference type="Google" id="ProtNLM"/>
    </source>
</evidence>
<name>A0A1X0NEM0_9TRYP</name>
<dbReference type="Proteomes" id="UP000192257">
    <property type="component" value="Unassembled WGS sequence"/>
</dbReference>
<feature type="compositionally biased region" description="Polar residues" evidence="1">
    <location>
        <begin position="231"/>
        <end position="241"/>
    </location>
</feature>
<dbReference type="VEuPathDB" id="TriTrypDB:TM35_001141110"/>
<feature type="region of interest" description="Disordered" evidence="1">
    <location>
        <begin position="28"/>
        <end position="313"/>
    </location>
</feature>
<sequence>MMLRCVFCFLAFLLSVACVCLAGSDAGVDPPPPPPPPPPLPAAGGPCPEGVKPSDEKPCTPAPSGAKAESPGSCPAGHTPSNDETCSASPAVGTSSQPGVSPSPPVGGGKDCTQGKTDLPCPTTGSEREDAPTEDCTKASGRGNCVANGRDGEGRCNEGSNPNCSSARGTDQASHSEPGSIGSPGVPVTCSGATCASVAGGLSGGGTHIQPQTKRPAQTPAPAETPKPAGTNAQEGPQSPSDKPGTEASDSHVEGAGDAGAGSDAAASEGGGGASPAGDPQSGESGRNENGAANTSSPANSDTEGSSGSSAAT</sequence>
<feature type="compositionally biased region" description="Pro residues" evidence="1">
    <location>
        <begin position="29"/>
        <end position="41"/>
    </location>
</feature>
<feature type="signal peptide" evidence="2">
    <location>
        <begin position="1"/>
        <end position="22"/>
    </location>
</feature>
<dbReference type="AlphaFoldDB" id="A0A1X0NEM0"/>
<reference evidence="3 4" key="1">
    <citation type="submission" date="2017-03" db="EMBL/GenBank/DDBJ databases">
        <title>An alternative strategy for trypanosome survival in the mammalian bloodstream revealed through genome and transcriptome analysis of the ubiquitous bovine parasite Trypanosoma (Megatrypanum) theileri.</title>
        <authorList>
            <person name="Kelly S."/>
            <person name="Ivens A."/>
            <person name="Mott A."/>
            <person name="O'Neill E."/>
            <person name="Emms D."/>
            <person name="Macleod O."/>
            <person name="Voorheis P."/>
            <person name="Matthews J."/>
            <person name="Matthews K."/>
            <person name="Carrington M."/>
        </authorList>
    </citation>
    <scope>NUCLEOTIDE SEQUENCE [LARGE SCALE GENOMIC DNA]</scope>
    <source>
        <strain evidence="3">Edinburgh</strain>
    </source>
</reference>
<feature type="compositionally biased region" description="Polar residues" evidence="1">
    <location>
        <begin position="291"/>
        <end position="313"/>
    </location>
</feature>
<dbReference type="GeneID" id="39991528"/>
<evidence type="ECO:0000313" key="4">
    <source>
        <dbReference type="Proteomes" id="UP000192257"/>
    </source>
</evidence>
<feature type="chain" id="PRO_5012462197" description="Mucin-associated surface protein (MASP)" evidence="2">
    <location>
        <begin position="23"/>
        <end position="313"/>
    </location>
</feature>
<evidence type="ECO:0000313" key="3">
    <source>
        <dbReference type="EMBL" id="ORC81516.1"/>
    </source>
</evidence>
<dbReference type="RefSeq" id="XP_028876969.1">
    <property type="nucleotide sequence ID" value="XM_029031748.1"/>
</dbReference>
<keyword evidence="4" id="KW-1185">Reference proteome</keyword>
<dbReference type="PROSITE" id="PS51257">
    <property type="entry name" value="PROKAR_LIPOPROTEIN"/>
    <property type="match status" value="1"/>
</dbReference>
<proteinExistence type="predicted"/>
<keyword evidence="2" id="KW-0732">Signal</keyword>
<protein>
    <recommendedName>
        <fullName evidence="5">Mucin-associated surface protein (MASP)</fullName>
    </recommendedName>
</protein>
<evidence type="ECO:0000256" key="1">
    <source>
        <dbReference type="SAM" id="MobiDB-lite"/>
    </source>
</evidence>
<organism evidence="3 4">
    <name type="scientific">Trypanosoma theileri</name>
    <dbReference type="NCBI Taxonomy" id="67003"/>
    <lineage>
        <taxon>Eukaryota</taxon>
        <taxon>Discoba</taxon>
        <taxon>Euglenozoa</taxon>
        <taxon>Kinetoplastea</taxon>
        <taxon>Metakinetoplastina</taxon>
        <taxon>Trypanosomatida</taxon>
        <taxon>Trypanosomatidae</taxon>
        <taxon>Trypanosoma</taxon>
    </lineage>
</organism>
<feature type="non-terminal residue" evidence="3">
    <location>
        <position position="313"/>
    </location>
</feature>
<evidence type="ECO:0000256" key="2">
    <source>
        <dbReference type="SAM" id="SignalP"/>
    </source>
</evidence>
<comment type="caution">
    <text evidence="3">The sequence shown here is derived from an EMBL/GenBank/DDBJ whole genome shotgun (WGS) entry which is preliminary data.</text>
</comment>
<feature type="compositionally biased region" description="Polar residues" evidence="1">
    <location>
        <begin position="79"/>
        <end position="88"/>
    </location>
</feature>
<accession>A0A1X0NEM0</accession>
<feature type="compositionally biased region" description="Polar residues" evidence="1">
    <location>
        <begin position="158"/>
        <end position="177"/>
    </location>
</feature>
<feature type="compositionally biased region" description="Basic and acidic residues" evidence="1">
    <location>
        <begin position="126"/>
        <end position="137"/>
    </location>
</feature>